<organism evidence="2 3">
    <name type="scientific">Staurois parvus</name>
    <dbReference type="NCBI Taxonomy" id="386267"/>
    <lineage>
        <taxon>Eukaryota</taxon>
        <taxon>Metazoa</taxon>
        <taxon>Chordata</taxon>
        <taxon>Craniata</taxon>
        <taxon>Vertebrata</taxon>
        <taxon>Euteleostomi</taxon>
        <taxon>Amphibia</taxon>
        <taxon>Batrachia</taxon>
        <taxon>Anura</taxon>
        <taxon>Neobatrachia</taxon>
        <taxon>Ranoidea</taxon>
        <taxon>Ranidae</taxon>
        <taxon>Staurois</taxon>
    </lineage>
</organism>
<feature type="region of interest" description="Disordered" evidence="1">
    <location>
        <begin position="34"/>
        <end position="53"/>
    </location>
</feature>
<feature type="compositionally biased region" description="Polar residues" evidence="1">
    <location>
        <begin position="36"/>
        <end position="45"/>
    </location>
</feature>
<dbReference type="Proteomes" id="UP001162483">
    <property type="component" value="Unassembled WGS sequence"/>
</dbReference>
<keyword evidence="3" id="KW-1185">Reference proteome</keyword>
<reference evidence="2" key="1">
    <citation type="submission" date="2023-05" db="EMBL/GenBank/DDBJ databases">
        <authorList>
            <person name="Stuckert A."/>
        </authorList>
    </citation>
    <scope>NUCLEOTIDE SEQUENCE</scope>
</reference>
<evidence type="ECO:0000313" key="2">
    <source>
        <dbReference type="EMBL" id="CAI9617806.1"/>
    </source>
</evidence>
<dbReference type="EMBL" id="CATNWA010020325">
    <property type="protein sequence ID" value="CAI9617806.1"/>
    <property type="molecule type" value="Genomic_DNA"/>
</dbReference>
<accession>A0ABN9HD05</accession>
<evidence type="ECO:0000313" key="3">
    <source>
        <dbReference type="Proteomes" id="UP001162483"/>
    </source>
</evidence>
<name>A0ABN9HD05_9NEOB</name>
<evidence type="ECO:0000256" key="1">
    <source>
        <dbReference type="SAM" id="MobiDB-lite"/>
    </source>
</evidence>
<comment type="caution">
    <text evidence="2">The sequence shown here is derived from an EMBL/GenBank/DDBJ whole genome shotgun (WGS) entry which is preliminary data.</text>
</comment>
<sequence length="53" mass="5773">MHSPKKKTNLSSNTHQTEHVQNAYGSVCLTRRRGATEQSGSNGLFTQCIGLTP</sequence>
<protein>
    <submittedName>
        <fullName evidence="2">Uncharacterized protein</fullName>
    </submittedName>
</protein>
<proteinExistence type="predicted"/>
<gene>
    <name evidence="2" type="ORF">SPARVUS_LOCUS15598453</name>
</gene>